<keyword evidence="1" id="KW-0472">Membrane</keyword>
<gene>
    <name evidence="2" type="ORF">DY114_01030</name>
</gene>
<dbReference type="EMBL" id="QUAV01000001">
    <property type="protein sequence ID" value="TPR26310.1"/>
    <property type="molecule type" value="Genomic_DNA"/>
</dbReference>
<feature type="transmembrane region" description="Helical" evidence="1">
    <location>
        <begin position="64"/>
        <end position="89"/>
    </location>
</feature>
<keyword evidence="3" id="KW-1185">Reference proteome</keyword>
<sequence length="184" mass="21368">MEFMEALNKIVFKISQVLIQLILIMLYFFEVVFLIGLISFIIIGLNIDNKGSINYANSSLPMNIGIKAPIIIFLIMLMIVTLIMICRFLKKIIKNLKVKQYFIENNAVYIRNILYSFMIFIIINIILNILTSVKKLFNITDIFGLGKPSIINYVIYFVILITIYIIYNIFRYGIKVQNDSDSVI</sequence>
<organism evidence="2 3">
    <name type="scientific">Apilactobacillus micheneri</name>
    <dbReference type="NCBI Taxonomy" id="1899430"/>
    <lineage>
        <taxon>Bacteria</taxon>
        <taxon>Bacillati</taxon>
        <taxon>Bacillota</taxon>
        <taxon>Bacilli</taxon>
        <taxon>Lactobacillales</taxon>
        <taxon>Lactobacillaceae</taxon>
        <taxon>Apilactobacillus</taxon>
    </lineage>
</organism>
<evidence type="ECO:0000256" key="1">
    <source>
        <dbReference type="SAM" id="Phobius"/>
    </source>
</evidence>
<name>A0ABY2YYY0_9LACO</name>
<keyword evidence="1" id="KW-0812">Transmembrane</keyword>
<accession>A0ABY2YYY0</accession>
<keyword evidence="1" id="KW-1133">Transmembrane helix</keyword>
<reference evidence="2 3" key="1">
    <citation type="submission" date="2018-08" db="EMBL/GenBank/DDBJ databases">
        <title>Comparative genomics of wild bee and flower associated Lactobacillus reveals potential adaptation to the bee host.</title>
        <authorList>
            <person name="Vuong H.Q."/>
            <person name="Mcfrederick Q.S."/>
        </authorList>
    </citation>
    <scope>NUCLEOTIDE SEQUENCE [LARGE SCALE GENOMIC DNA]</scope>
    <source>
        <strain evidence="2 3">HV_13</strain>
    </source>
</reference>
<comment type="caution">
    <text evidence="2">The sequence shown here is derived from an EMBL/GenBank/DDBJ whole genome shotgun (WGS) entry which is preliminary data.</text>
</comment>
<dbReference type="Proteomes" id="UP000777560">
    <property type="component" value="Unassembled WGS sequence"/>
</dbReference>
<proteinExistence type="predicted"/>
<feature type="transmembrane region" description="Helical" evidence="1">
    <location>
        <begin position="109"/>
        <end position="130"/>
    </location>
</feature>
<feature type="transmembrane region" description="Helical" evidence="1">
    <location>
        <begin position="150"/>
        <end position="170"/>
    </location>
</feature>
<protein>
    <submittedName>
        <fullName evidence="2">DUF2975 domain-containing protein</fullName>
    </submittedName>
</protein>
<evidence type="ECO:0000313" key="2">
    <source>
        <dbReference type="EMBL" id="TPR26310.1"/>
    </source>
</evidence>
<feature type="transmembrane region" description="Helical" evidence="1">
    <location>
        <begin position="21"/>
        <end position="44"/>
    </location>
</feature>
<evidence type="ECO:0000313" key="3">
    <source>
        <dbReference type="Proteomes" id="UP000777560"/>
    </source>
</evidence>